<dbReference type="GO" id="GO:0051607">
    <property type="term" value="P:defense response to virus"/>
    <property type="evidence" value="ECO:0007669"/>
    <property type="project" value="UniProtKB-KW"/>
</dbReference>
<organism evidence="10 11">
    <name type="scientific">Candidatus Uhrbacteria bacterium GW2011_GWF2_41_16</name>
    <dbReference type="NCBI Taxonomy" id="1618997"/>
    <lineage>
        <taxon>Bacteria</taxon>
        <taxon>Candidatus Uhriibacteriota</taxon>
    </lineage>
</organism>
<evidence type="ECO:0000256" key="3">
    <source>
        <dbReference type="ARBA" id="ARBA00023118"/>
    </source>
</evidence>
<dbReference type="EMBL" id="LCAU01000021">
    <property type="protein sequence ID" value="KKR96940.1"/>
    <property type="molecule type" value="Genomic_DNA"/>
</dbReference>
<dbReference type="InterPro" id="IPR029035">
    <property type="entry name" value="DHS-like_NAD/FAD-binding_dom"/>
</dbReference>
<gene>
    <name evidence="10" type="ORF">UU48_C0021G0005</name>
</gene>
<evidence type="ECO:0000259" key="9">
    <source>
        <dbReference type="PROSITE" id="PS50305"/>
    </source>
</evidence>
<evidence type="ECO:0000256" key="5">
    <source>
        <dbReference type="ARBA" id="ARBA00035014"/>
    </source>
</evidence>
<evidence type="ECO:0000256" key="7">
    <source>
        <dbReference type="ARBA" id="ARBA00047575"/>
    </source>
</evidence>
<keyword evidence="1" id="KW-0378">Hydrolase</keyword>
<dbReference type="GO" id="GO:0003953">
    <property type="term" value="F:NAD+ nucleosidase activity"/>
    <property type="evidence" value="ECO:0007669"/>
    <property type="project" value="UniProtKB-EC"/>
</dbReference>
<dbReference type="InterPro" id="IPR026590">
    <property type="entry name" value="Ssirtuin_cat_dom"/>
</dbReference>
<dbReference type="Proteomes" id="UP000034746">
    <property type="component" value="Unassembled WGS sequence"/>
</dbReference>
<comment type="caution">
    <text evidence="8">Lacks conserved residue(s) required for the propagation of feature annotation.</text>
</comment>
<evidence type="ECO:0000256" key="6">
    <source>
        <dbReference type="ARBA" id="ARBA00035033"/>
    </source>
</evidence>
<evidence type="ECO:0000256" key="2">
    <source>
        <dbReference type="ARBA" id="ARBA00023027"/>
    </source>
</evidence>
<dbReference type="Pfam" id="PF18185">
    <property type="entry name" value="STALD"/>
    <property type="match status" value="1"/>
</dbReference>
<dbReference type="CDD" id="cd01406">
    <property type="entry name" value="SIR2-like"/>
    <property type="match status" value="1"/>
</dbReference>
<reference evidence="10 11" key="1">
    <citation type="journal article" date="2015" name="Nature">
        <title>rRNA introns, odd ribosomes, and small enigmatic genomes across a large radiation of phyla.</title>
        <authorList>
            <person name="Brown C.T."/>
            <person name="Hug L.A."/>
            <person name="Thomas B.C."/>
            <person name="Sharon I."/>
            <person name="Castelle C.J."/>
            <person name="Singh A."/>
            <person name="Wilkins M.J."/>
            <person name="Williams K.H."/>
            <person name="Banfield J.F."/>
        </authorList>
    </citation>
    <scope>NUCLEOTIDE SEQUENCE [LARGE SCALE GENOMIC DNA]</scope>
</reference>
<evidence type="ECO:0000313" key="11">
    <source>
        <dbReference type="Proteomes" id="UP000034746"/>
    </source>
</evidence>
<dbReference type="PATRIC" id="fig|1618997.3.peg.1114"/>
<dbReference type="AlphaFoldDB" id="A0A0G0XJH8"/>
<dbReference type="SUPFAM" id="SSF52467">
    <property type="entry name" value="DHS-like NAD/FAD-binding domain"/>
    <property type="match status" value="1"/>
</dbReference>
<evidence type="ECO:0000256" key="1">
    <source>
        <dbReference type="ARBA" id="ARBA00022801"/>
    </source>
</evidence>
<name>A0A0G0XJH8_9BACT</name>
<dbReference type="PROSITE" id="PS50305">
    <property type="entry name" value="SIRTUIN"/>
    <property type="match status" value="1"/>
</dbReference>
<comment type="catalytic activity">
    <reaction evidence="7">
        <text>NAD(+) + H2O = ADP-D-ribose + nicotinamide + H(+)</text>
        <dbReference type="Rhea" id="RHEA:16301"/>
        <dbReference type="ChEBI" id="CHEBI:15377"/>
        <dbReference type="ChEBI" id="CHEBI:15378"/>
        <dbReference type="ChEBI" id="CHEBI:17154"/>
        <dbReference type="ChEBI" id="CHEBI:57540"/>
        <dbReference type="ChEBI" id="CHEBI:57967"/>
        <dbReference type="EC" id="3.2.2.5"/>
    </reaction>
    <physiologicalReaction direction="left-to-right" evidence="7">
        <dbReference type="Rhea" id="RHEA:16302"/>
    </physiologicalReaction>
</comment>
<proteinExistence type="inferred from homology"/>
<dbReference type="Pfam" id="PF13289">
    <property type="entry name" value="SIR2_2"/>
    <property type="match status" value="1"/>
</dbReference>
<keyword evidence="3" id="KW-0051">Antiviral defense</keyword>
<dbReference type="EC" id="3.2.2.5" evidence="4"/>
<accession>A0A0G0XJH8</accession>
<evidence type="ECO:0000256" key="8">
    <source>
        <dbReference type="PROSITE-ProRule" id="PRU00236"/>
    </source>
</evidence>
<feature type="domain" description="Deacetylase sirtuin-type" evidence="9">
    <location>
        <begin position="2"/>
        <end position="281"/>
    </location>
</feature>
<comment type="caution">
    <text evidence="10">The sequence shown here is derived from an EMBL/GenBank/DDBJ whole genome shotgun (WGS) entry which is preliminary data.</text>
</comment>
<sequence length="480" mass="54623">MEQHLIRFVDTYTKAIKENNAAIFAGAGLSIPAGFVNWKDLLRDIAADLNLDIDKENDLIAVAQYHFNEKGNNRHKLNQLLIDEFTQGTSVTQNHKILAALPIQTYWTTNYDKLIEKAIEEEGKTPDIKITPENLSNNIHKRDAVVYKMHGDVSLPDKAILTKDDYEGYNENRLLYTTALQGDLVAKTFLFIGFSFDDPNLEYILSRIRILLGQNQRNHYCFFKKINRKDFKKKADFKYAEVQHKLKINDLKRYSINALLIDDYADITEVLSAIKKKVLRSNIFISGAAKIYDPRTEKDALSFVHKLSYRISSEGYKIVSGVGYGIGSAVINGATEYVFSTKYRHLDNALVLRPFPQIVTGRRKKEERNLEYRNEMMRHAGIALFIFGNNDNGKGGWEHSKGMVEEFKVAVQQGAIPIPVGATGYASEKLWNKVMASPTDYYPNNSDLLDSIKQIGDKSLPDDELINQILKAISILQNHF</sequence>
<protein>
    <recommendedName>
        <fullName evidence="6">NAD(+) hydrolase ThsA</fullName>
        <ecNumber evidence="4">3.2.2.5</ecNumber>
    </recommendedName>
</protein>
<keyword evidence="2" id="KW-0520">NAD</keyword>
<dbReference type="InterPro" id="IPR041486">
    <property type="entry name" value="ThsA_STALD"/>
</dbReference>
<comment type="similarity">
    <text evidence="5">Belongs to the soluble Thoeris ThsA family.</text>
</comment>
<evidence type="ECO:0000313" key="10">
    <source>
        <dbReference type="EMBL" id="KKR96940.1"/>
    </source>
</evidence>
<evidence type="ECO:0000256" key="4">
    <source>
        <dbReference type="ARBA" id="ARBA00034327"/>
    </source>
</evidence>